<accession>A0AAV3PQ66</accession>
<dbReference type="InterPro" id="IPR025476">
    <property type="entry name" value="Helitron_helicase-like"/>
</dbReference>
<feature type="domain" description="Helitron helicase-like" evidence="1">
    <location>
        <begin position="4"/>
        <end position="95"/>
    </location>
</feature>
<dbReference type="EMBL" id="BAABME010001965">
    <property type="protein sequence ID" value="GAA0152343.1"/>
    <property type="molecule type" value="Genomic_DNA"/>
</dbReference>
<name>A0AAV3PQ66_LITER</name>
<dbReference type="AlphaFoldDB" id="A0AAV3PQ66"/>
<proteinExistence type="predicted"/>
<evidence type="ECO:0000259" key="1">
    <source>
        <dbReference type="Pfam" id="PF14214"/>
    </source>
</evidence>
<organism evidence="2 3">
    <name type="scientific">Lithospermum erythrorhizon</name>
    <name type="common">Purple gromwell</name>
    <name type="synonym">Lithospermum officinale var. erythrorhizon</name>
    <dbReference type="NCBI Taxonomy" id="34254"/>
    <lineage>
        <taxon>Eukaryota</taxon>
        <taxon>Viridiplantae</taxon>
        <taxon>Streptophyta</taxon>
        <taxon>Embryophyta</taxon>
        <taxon>Tracheophyta</taxon>
        <taxon>Spermatophyta</taxon>
        <taxon>Magnoliopsida</taxon>
        <taxon>eudicotyledons</taxon>
        <taxon>Gunneridae</taxon>
        <taxon>Pentapetalae</taxon>
        <taxon>asterids</taxon>
        <taxon>lamiids</taxon>
        <taxon>Boraginales</taxon>
        <taxon>Boraginaceae</taxon>
        <taxon>Boraginoideae</taxon>
        <taxon>Lithospermeae</taxon>
        <taxon>Lithospermum</taxon>
    </lineage>
</organism>
<evidence type="ECO:0000313" key="2">
    <source>
        <dbReference type="EMBL" id="GAA0152343.1"/>
    </source>
</evidence>
<evidence type="ECO:0000313" key="3">
    <source>
        <dbReference type="Proteomes" id="UP001454036"/>
    </source>
</evidence>
<comment type="caution">
    <text evidence="2">The sequence shown here is derived from an EMBL/GenBank/DDBJ whole genome shotgun (WGS) entry which is preliminary data.</text>
</comment>
<reference evidence="2 3" key="1">
    <citation type="submission" date="2024-01" db="EMBL/GenBank/DDBJ databases">
        <title>The complete chloroplast genome sequence of Lithospermum erythrorhizon: insights into the phylogenetic relationship among Boraginaceae species and the maternal lineages of purple gromwells.</title>
        <authorList>
            <person name="Okada T."/>
            <person name="Watanabe K."/>
        </authorList>
    </citation>
    <scope>NUCLEOTIDE SEQUENCE [LARGE SCALE GENOMIC DNA]</scope>
</reference>
<gene>
    <name evidence="2" type="ORF">LIER_10849</name>
</gene>
<dbReference type="Pfam" id="PF14214">
    <property type="entry name" value="Helitron_like_N"/>
    <property type="match status" value="1"/>
</dbReference>
<keyword evidence="3" id="KW-1185">Reference proteome</keyword>
<protein>
    <recommendedName>
        <fullName evidence="1">Helitron helicase-like domain-containing protein</fullName>
    </recommendedName>
</protein>
<dbReference type="Proteomes" id="UP001454036">
    <property type="component" value="Unassembled WGS sequence"/>
</dbReference>
<sequence>MWHCYLNSMTLVQEFGRPDIFLTMTCNPNWLEIKEHLQPGEDAHNMYDLLIRAFKSRLSILTDKIMNGRIFGQVVSMVHVIEFQKRGLSHTHFLIILKPDYKFLTPEAYDRMVCA</sequence>